<name>A0A4Q1CHG0_9BACT</name>
<dbReference type="InterPro" id="IPR045864">
    <property type="entry name" value="aa-tRNA-synth_II/BPL/LPL"/>
</dbReference>
<feature type="binding site" evidence="16">
    <location>
        <begin position="351"/>
        <end position="354"/>
    </location>
    <ligand>
        <name>ATP</name>
        <dbReference type="ChEBI" id="CHEBI:30616"/>
    </ligand>
</feature>
<dbReference type="Pfam" id="PF02403">
    <property type="entry name" value="Seryl_tRNA_N"/>
    <property type="match status" value="1"/>
</dbReference>
<keyword evidence="6 19" id="KW-0436">Ligase</keyword>
<dbReference type="Pfam" id="PF00587">
    <property type="entry name" value="tRNA-synt_2b"/>
    <property type="match status" value="1"/>
</dbReference>
<comment type="caution">
    <text evidence="19">The sequence shown here is derived from an EMBL/GenBank/DDBJ whole genome shotgun (WGS) entry which is preliminary data.</text>
</comment>
<comment type="catalytic activity">
    <reaction evidence="12">
        <text>tRNA(Sec) + L-serine + ATP = L-seryl-tRNA(Sec) + AMP + diphosphate + H(+)</text>
        <dbReference type="Rhea" id="RHEA:42580"/>
        <dbReference type="Rhea" id="RHEA-COMP:9742"/>
        <dbReference type="Rhea" id="RHEA-COMP:10128"/>
        <dbReference type="ChEBI" id="CHEBI:15378"/>
        <dbReference type="ChEBI" id="CHEBI:30616"/>
        <dbReference type="ChEBI" id="CHEBI:33019"/>
        <dbReference type="ChEBI" id="CHEBI:33384"/>
        <dbReference type="ChEBI" id="CHEBI:78442"/>
        <dbReference type="ChEBI" id="CHEBI:78533"/>
        <dbReference type="ChEBI" id="CHEBI:456215"/>
        <dbReference type="EC" id="6.1.1.11"/>
    </reaction>
</comment>
<dbReference type="GO" id="GO:0004828">
    <property type="term" value="F:serine-tRNA ligase activity"/>
    <property type="evidence" value="ECO:0007669"/>
    <property type="project" value="UniProtKB-UniRule"/>
</dbReference>
<accession>A0A4Q1CHG0</accession>
<dbReference type="GO" id="GO:0005524">
    <property type="term" value="F:ATP binding"/>
    <property type="evidence" value="ECO:0007669"/>
    <property type="project" value="UniProtKB-KW"/>
</dbReference>
<keyword evidence="20" id="KW-1185">Reference proteome</keyword>
<keyword evidence="9" id="KW-0648">Protein biosynthesis</keyword>
<evidence type="ECO:0000256" key="10">
    <source>
        <dbReference type="ARBA" id="ARBA00023146"/>
    </source>
</evidence>
<proteinExistence type="inferred from homology"/>
<dbReference type="PROSITE" id="PS50862">
    <property type="entry name" value="AA_TRNA_LIGASE_II"/>
    <property type="match status" value="1"/>
</dbReference>
<dbReference type="Proteomes" id="UP000290204">
    <property type="component" value="Unassembled WGS sequence"/>
</dbReference>
<keyword evidence="7" id="KW-0547">Nucleotide-binding</keyword>
<evidence type="ECO:0000313" key="19">
    <source>
        <dbReference type="EMBL" id="RXK59763.1"/>
    </source>
</evidence>
<reference evidence="19 20" key="1">
    <citation type="submission" date="2019-01" db="EMBL/GenBank/DDBJ databases">
        <title>Lacibacter sp. strain TTM-7.</title>
        <authorList>
            <person name="Chen W.-M."/>
        </authorList>
    </citation>
    <scope>NUCLEOTIDE SEQUENCE [LARGE SCALE GENOMIC DNA]</scope>
    <source>
        <strain evidence="19 20">TTM-7</strain>
    </source>
</reference>
<evidence type="ECO:0000256" key="4">
    <source>
        <dbReference type="ARBA" id="ARBA00012840"/>
    </source>
</evidence>
<dbReference type="RefSeq" id="WP_129131137.1">
    <property type="nucleotide sequence ID" value="NZ_SDHW01000003.1"/>
</dbReference>
<evidence type="ECO:0000256" key="1">
    <source>
        <dbReference type="ARBA" id="ARBA00004496"/>
    </source>
</evidence>
<dbReference type="OrthoDB" id="9804647at2"/>
<dbReference type="CDD" id="cd00770">
    <property type="entry name" value="SerRS_core"/>
    <property type="match status" value="1"/>
</dbReference>
<gene>
    <name evidence="19" type="ORF">ESA94_11940</name>
</gene>
<comment type="pathway">
    <text evidence="2">Aminoacyl-tRNA biosynthesis; selenocysteinyl-tRNA(Sec) biosynthesis; L-seryl-tRNA(Sec) from L-serine and tRNA(Sec): step 1/1.</text>
</comment>
<evidence type="ECO:0000259" key="18">
    <source>
        <dbReference type="PROSITE" id="PS50862"/>
    </source>
</evidence>
<comment type="similarity">
    <text evidence="3">Belongs to the class-II aminoacyl-tRNA synthetase family. Type-1 seryl-tRNA synthetase subfamily.</text>
</comment>
<evidence type="ECO:0000256" key="13">
    <source>
        <dbReference type="ARBA" id="ARBA00048823"/>
    </source>
</evidence>
<dbReference type="InterPro" id="IPR002314">
    <property type="entry name" value="aa-tRNA-synt_IIb"/>
</dbReference>
<sequence>MLQLAFIRQNRDLVKERLAVKHFADVSLVDQIIDLDEQRRKTQLENDELAAKVNAASKEIGMLMSKGQKEEAEAKKAEVAQYKESSKNIADQLSALEQQVNDLLVRLPNLPSTLVPVGKTAEDNVNVKESGDEPVLHAKAKPHWDLIEQYDIVNFELGVKITGRGFPVYKGKGAKLQRALIQYFLDYNTAAGYIEYLPPFMVNEASAYGTGQLPDKEGQMYYMQADNFYMIPTAEVPVTNVYRDEIVKENELPIKMTAYTPCFRREAGSFGADVRGLNRVHQFDKVEIIQLTHPDKSYATLDEMVAHVEKLLQNLGLKYRILRLCGGDMSFTSALTYDFEVWSAAQKKWLECSSVSNFESFQTNRMKIRFKDEKGKTQLAHSLNGSSLALPRIMAALLENNQTESGIVIPEVLRTYFGSDMIN</sequence>
<evidence type="ECO:0000256" key="16">
    <source>
        <dbReference type="PIRSR" id="PIRSR001529-2"/>
    </source>
</evidence>
<evidence type="ECO:0000256" key="3">
    <source>
        <dbReference type="ARBA" id="ARBA00010728"/>
    </source>
</evidence>
<evidence type="ECO:0000256" key="15">
    <source>
        <dbReference type="PIRSR" id="PIRSR001529-1"/>
    </source>
</evidence>
<dbReference type="EC" id="6.1.1.11" evidence="4 14"/>
<comment type="subcellular location">
    <subcellularLocation>
        <location evidence="1">Cytoplasm</location>
    </subcellularLocation>
</comment>
<evidence type="ECO:0000256" key="11">
    <source>
        <dbReference type="ARBA" id="ARBA00039158"/>
    </source>
</evidence>
<evidence type="ECO:0000256" key="9">
    <source>
        <dbReference type="ARBA" id="ARBA00022917"/>
    </source>
</evidence>
<dbReference type="EMBL" id="SDHW01000003">
    <property type="protein sequence ID" value="RXK59763.1"/>
    <property type="molecule type" value="Genomic_DNA"/>
</dbReference>
<feature type="binding site" evidence="15">
    <location>
        <position position="384"/>
    </location>
    <ligand>
        <name>L-serine</name>
        <dbReference type="ChEBI" id="CHEBI:33384"/>
    </ligand>
</feature>
<dbReference type="PRINTS" id="PR00981">
    <property type="entry name" value="TRNASYNTHSER"/>
</dbReference>
<feature type="binding site" evidence="15">
    <location>
        <position position="287"/>
    </location>
    <ligand>
        <name>L-serine</name>
        <dbReference type="ChEBI" id="CHEBI:33384"/>
    </ligand>
</feature>
<dbReference type="InterPro" id="IPR033729">
    <property type="entry name" value="SerRS_core"/>
</dbReference>
<evidence type="ECO:0000256" key="8">
    <source>
        <dbReference type="ARBA" id="ARBA00022840"/>
    </source>
</evidence>
<keyword evidence="8 16" id="KW-0067">ATP-binding</keyword>
<dbReference type="PIRSF" id="PIRSF001529">
    <property type="entry name" value="Ser-tRNA-synth_IIa"/>
    <property type="match status" value="1"/>
</dbReference>
<evidence type="ECO:0000256" key="12">
    <source>
        <dbReference type="ARBA" id="ARBA00047929"/>
    </source>
</evidence>
<keyword evidence="10" id="KW-0030">Aminoacyl-tRNA synthetase</keyword>
<dbReference type="SUPFAM" id="SSF55681">
    <property type="entry name" value="Class II aaRS and biotin synthetases"/>
    <property type="match status" value="1"/>
</dbReference>
<comment type="catalytic activity">
    <reaction evidence="13">
        <text>tRNA(Ser) + L-serine + ATP = L-seryl-tRNA(Ser) + AMP + diphosphate + H(+)</text>
        <dbReference type="Rhea" id="RHEA:12292"/>
        <dbReference type="Rhea" id="RHEA-COMP:9669"/>
        <dbReference type="Rhea" id="RHEA-COMP:9703"/>
        <dbReference type="ChEBI" id="CHEBI:15378"/>
        <dbReference type="ChEBI" id="CHEBI:30616"/>
        <dbReference type="ChEBI" id="CHEBI:33019"/>
        <dbReference type="ChEBI" id="CHEBI:33384"/>
        <dbReference type="ChEBI" id="CHEBI:78442"/>
        <dbReference type="ChEBI" id="CHEBI:78533"/>
        <dbReference type="ChEBI" id="CHEBI:456215"/>
        <dbReference type="EC" id="6.1.1.11"/>
    </reaction>
</comment>
<feature type="binding site" evidence="16">
    <location>
        <begin position="264"/>
        <end position="266"/>
    </location>
    <ligand>
        <name>ATP</name>
        <dbReference type="ChEBI" id="CHEBI:30616"/>
    </ligand>
</feature>
<dbReference type="Gene3D" id="3.30.930.10">
    <property type="entry name" value="Bira Bifunctional Protein, Domain 2"/>
    <property type="match status" value="1"/>
</dbReference>
<protein>
    <recommendedName>
        <fullName evidence="11 14">Serine--tRNA ligase</fullName>
        <ecNumber evidence="4 14">6.1.1.11</ecNumber>
    </recommendedName>
</protein>
<dbReference type="InterPro" id="IPR002317">
    <property type="entry name" value="Ser-tRNA-ligase_type_1"/>
</dbReference>
<evidence type="ECO:0000256" key="17">
    <source>
        <dbReference type="SAM" id="Coils"/>
    </source>
</evidence>
<dbReference type="InterPro" id="IPR042103">
    <property type="entry name" value="SerRS_1_N_sf"/>
</dbReference>
<evidence type="ECO:0000313" key="20">
    <source>
        <dbReference type="Proteomes" id="UP000290204"/>
    </source>
</evidence>
<keyword evidence="17" id="KW-0175">Coiled coil</keyword>
<dbReference type="AlphaFoldDB" id="A0A4Q1CHG0"/>
<organism evidence="19 20">
    <name type="scientific">Lacibacter luteus</name>
    <dbReference type="NCBI Taxonomy" id="2508719"/>
    <lineage>
        <taxon>Bacteria</taxon>
        <taxon>Pseudomonadati</taxon>
        <taxon>Bacteroidota</taxon>
        <taxon>Chitinophagia</taxon>
        <taxon>Chitinophagales</taxon>
        <taxon>Chitinophagaceae</taxon>
        <taxon>Lacibacter</taxon>
    </lineage>
</organism>
<feature type="binding site" evidence="15">
    <location>
        <position position="233"/>
    </location>
    <ligand>
        <name>L-serine</name>
        <dbReference type="ChEBI" id="CHEBI:33384"/>
    </ligand>
</feature>
<dbReference type="SUPFAM" id="SSF46589">
    <property type="entry name" value="tRNA-binding arm"/>
    <property type="match status" value="1"/>
</dbReference>
<dbReference type="PANTHER" id="PTHR43697:SF1">
    <property type="entry name" value="SERINE--TRNA LIGASE"/>
    <property type="match status" value="1"/>
</dbReference>
<feature type="domain" description="Aminoacyl-transfer RNA synthetases class-II family profile" evidence="18">
    <location>
        <begin position="175"/>
        <end position="410"/>
    </location>
</feature>
<evidence type="ECO:0000256" key="5">
    <source>
        <dbReference type="ARBA" id="ARBA00022490"/>
    </source>
</evidence>
<keyword evidence="5" id="KW-0963">Cytoplasm</keyword>
<feature type="binding site" evidence="15">
    <location>
        <position position="264"/>
    </location>
    <ligand>
        <name>L-serine</name>
        <dbReference type="ChEBI" id="CHEBI:33384"/>
    </ligand>
</feature>
<feature type="coiled-coil region" evidence="17">
    <location>
        <begin position="32"/>
        <end position="106"/>
    </location>
</feature>
<dbReference type="NCBIfam" id="TIGR00414">
    <property type="entry name" value="serS"/>
    <property type="match status" value="1"/>
</dbReference>
<dbReference type="GO" id="GO:0005737">
    <property type="term" value="C:cytoplasm"/>
    <property type="evidence" value="ECO:0007669"/>
    <property type="project" value="UniProtKB-SubCell"/>
</dbReference>
<evidence type="ECO:0000256" key="14">
    <source>
        <dbReference type="NCBIfam" id="TIGR00414"/>
    </source>
</evidence>
<evidence type="ECO:0000256" key="6">
    <source>
        <dbReference type="ARBA" id="ARBA00022598"/>
    </source>
</evidence>
<dbReference type="GO" id="GO:0006434">
    <property type="term" value="P:seryl-tRNA aminoacylation"/>
    <property type="evidence" value="ECO:0007669"/>
    <property type="project" value="UniProtKB-UniRule"/>
</dbReference>
<dbReference type="InterPro" id="IPR010978">
    <property type="entry name" value="tRNA-bd_arm"/>
</dbReference>
<dbReference type="PANTHER" id="PTHR43697">
    <property type="entry name" value="SERYL-TRNA SYNTHETASE"/>
    <property type="match status" value="1"/>
</dbReference>
<dbReference type="InterPro" id="IPR006195">
    <property type="entry name" value="aa-tRNA-synth_II"/>
</dbReference>
<dbReference type="Gene3D" id="1.10.287.40">
    <property type="entry name" value="Serine-tRNA synthetase, tRNA binding domain"/>
    <property type="match status" value="1"/>
</dbReference>
<evidence type="ECO:0000256" key="7">
    <source>
        <dbReference type="ARBA" id="ARBA00022741"/>
    </source>
</evidence>
<feature type="binding site" evidence="16">
    <location>
        <begin position="280"/>
        <end position="283"/>
    </location>
    <ligand>
        <name>ATP</name>
        <dbReference type="ChEBI" id="CHEBI:30616"/>
    </ligand>
</feature>
<dbReference type="InterPro" id="IPR015866">
    <property type="entry name" value="Ser-tRNA-synth_1_N"/>
</dbReference>
<evidence type="ECO:0000256" key="2">
    <source>
        <dbReference type="ARBA" id="ARBA00005045"/>
    </source>
</evidence>